<organism evidence="1 2">
    <name type="scientific">Kingdonia uniflora</name>
    <dbReference type="NCBI Taxonomy" id="39325"/>
    <lineage>
        <taxon>Eukaryota</taxon>
        <taxon>Viridiplantae</taxon>
        <taxon>Streptophyta</taxon>
        <taxon>Embryophyta</taxon>
        <taxon>Tracheophyta</taxon>
        <taxon>Spermatophyta</taxon>
        <taxon>Magnoliopsida</taxon>
        <taxon>Ranunculales</taxon>
        <taxon>Circaeasteraceae</taxon>
        <taxon>Kingdonia</taxon>
    </lineage>
</organism>
<protein>
    <submittedName>
        <fullName evidence="1">Uncharacterized protein</fullName>
    </submittedName>
</protein>
<accession>A0A7J7KX76</accession>
<comment type="caution">
    <text evidence="1">The sequence shown here is derived from an EMBL/GenBank/DDBJ whole genome shotgun (WGS) entry which is preliminary data.</text>
</comment>
<name>A0A7J7KX76_9MAGN</name>
<proteinExistence type="predicted"/>
<dbReference type="Proteomes" id="UP000541444">
    <property type="component" value="Unassembled WGS sequence"/>
</dbReference>
<dbReference type="EMBL" id="JACGCM010002815">
    <property type="protein sequence ID" value="KAF6134995.1"/>
    <property type="molecule type" value="Genomic_DNA"/>
</dbReference>
<gene>
    <name evidence="1" type="ORF">GIB67_014044</name>
</gene>
<evidence type="ECO:0000313" key="2">
    <source>
        <dbReference type="Proteomes" id="UP000541444"/>
    </source>
</evidence>
<feature type="non-terminal residue" evidence="1">
    <location>
        <position position="78"/>
    </location>
</feature>
<evidence type="ECO:0000313" key="1">
    <source>
        <dbReference type="EMBL" id="KAF6134995.1"/>
    </source>
</evidence>
<reference evidence="1 2" key="1">
    <citation type="journal article" date="2020" name="IScience">
        <title>Genome Sequencing of the Endangered Kingdonia uniflora (Circaeasteraceae, Ranunculales) Reveals Potential Mechanisms of Evolutionary Specialization.</title>
        <authorList>
            <person name="Sun Y."/>
            <person name="Deng T."/>
            <person name="Zhang A."/>
            <person name="Moore M.J."/>
            <person name="Landis J.B."/>
            <person name="Lin N."/>
            <person name="Zhang H."/>
            <person name="Zhang X."/>
            <person name="Huang J."/>
            <person name="Zhang X."/>
            <person name="Sun H."/>
            <person name="Wang H."/>
        </authorList>
    </citation>
    <scope>NUCLEOTIDE SEQUENCE [LARGE SCALE GENOMIC DNA]</scope>
    <source>
        <strain evidence="1">TB1705</strain>
        <tissue evidence="1">Leaf</tissue>
    </source>
</reference>
<dbReference type="AlphaFoldDB" id="A0A7J7KX76"/>
<keyword evidence="2" id="KW-1185">Reference proteome</keyword>
<sequence>HWALGPVVVVPLHLERGRGFETSWGWKLRVTDPYKKPACLPKKSRTSSASFSYTYDSIFGCSSGNEYFRYLGLFYSFD</sequence>